<dbReference type="SUPFAM" id="SSF160246">
    <property type="entry name" value="EspE N-terminal domain-like"/>
    <property type="match status" value="1"/>
</dbReference>
<evidence type="ECO:0000259" key="8">
    <source>
        <dbReference type="Pfam" id="PF13632"/>
    </source>
</evidence>
<dbReference type="InterPro" id="IPR037257">
    <property type="entry name" value="T2SS_E_N_sf"/>
</dbReference>
<gene>
    <name evidence="9" type="ORF">SAMN05216169_103112</name>
</gene>
<evidence type="ECO:0000256" key="7">
    <source>
        <dbReference type="SAM" id="Phobius"/>
    </source>
</evidence>
<dbReference type="Pfam" id="PF13632">
    <property type="entry name" value="Glyco_trans_2_3"/>
    <property type="match status" value="1"/>
</dbReference>
<evidence type="ECO:0000256" key="3">
    <source>
        <dbReference type="ARBA" id="ARBA00022679"/>
    </source>
</evidence>
<dbReference type="AlphaFoldDB" id="A0A1I0TJY0"/>
<evidence type="ECO:0000256" key="1">
    <source>
        <dbReference type="ARBA" id="ARBA00004141"/>
    </source>
</evidence>
<dbReference type="EMBL" id="FOJQ01000031">
    <property type="protein sequence ID" value="SFA52089.1"/>
    <property type="molecule type" value="Genomic_DNA"/>
</dbReference>
<dbReference type="STRING" id="150248.SAMN05216169_103112"/>
<feature type="domain" description="Glycosyltransferase 2-like" evidence="8">
    <location>
        <begin position="332"/>
        <end position="525"/>
    </location>
</feature>
<dbReference type="Gene3D" id="3.90.550.10">
    <property type="entry name" value="Spore Coat Polysaccharide Biosynthesis Protein SpsA, Chain A"/>
    <property type="match status" value="1"/>
</dbReference>
<dbReference type="InterPro" id="IPR029044">
    <property type="entry name" value="Nucleotide-diphossugar_trans"/>
</dbReference>
<dbReference type="GO" id="GO:0016757">
    <property type="term" value="F:glycosyltransferase activity"/>
    <property type="evidence" value="ECO:0007669"/>
    <property type="project" value="UniProtKB-KW"/>
</dbReference>
<dbReference type="RefSeq" id="WP_208601898.1">
    <property type="nucleotide sequence ID" value="NZ_FOJQ01000031.1"/>
</dbReference>
<evidence type="ECO:0000256" key="4">
    <source>
        <dbReference type="ARBA" id="ARBA00022692"/>
    </source>
</evidence>
<accession>A0A1I0TJY0</accession>
<comment type="subcellular location">
    <subcellularLocation>
        <location evidence="1">Membrane</location>
        <topology evidence="1">Multi-pass membrane protein</topology>
    </subcellularLocation>
</comment>
<protein>
    <recommendedName>
        <fullName evidence="8">Glycosyltransferase 2-like domain-containing protein</fullName>
    </recommendedName>
</protein>
<dbReference type="InterPro" id="IPR001173">
    <property type="entry name" value="Glyco_trans_2-like"/>
</dbReference>
<dbReference type="PANTHER" id="PTHR43867">
    <property type="entry name" value="CELLULOSE SYNTHASE CATALYTIC SUBUNIT A [UDP-FORMING]"/>
    <property type="match status" value="1"/>
</dbReference>
<feature type="transmembrane region" description="Helical" evidence="7">
    <location>
        <begin position="169"/>
        <end position="191"/>
    </location>
</feature>
<dbReference type="CDD" id="cd06427">
    <property type="entry name" value="CESA_like_2"/>
    <property type="match status" value="1"/>
</dbReference>
<dbReference type="GO" id="GO:0016020">
    <property type="term" value="C:membrane"/>
    <property type="evidence" value="ECO:0007669"/>
    <property type="project" value="UniProtKB-SubCell"/>
</dbReference>
<name>A0A1I0TJY0_9BACL</name>
<keyword evidence="4 7" id="KW-0812">Transmembrane</keyword>
<dbReference type="PANTHER" id="PTHR43867:SF2">
    <property type="entry name" value="CELLULOSE SYNTHASE CATALYTIC SUBUNIT A [UDP-FORMING]"/>
    <property type="match status" value="1"/>
</dbReference>
<dbReference type="Proteomes" id="UP000198979">
    <property type="component" value="Unassembled WGS sequence"/>
</dbReference>
<evidence type="ECO:0000313" key="10">
    <source>
        <dbReference type="Proteomes" id="UP000198979"/>
    </source>
</evidence>
<keyword evidence="10" id="KW-1185">Reference proteome</keyword>
<keyword evidence="6 7" id="KW-0472">Membrane</keyword>
<feature type="transmembrane region" description="Helical" evidence="7">
    <location>
        <begin position="571"/>
        <end position="590"/>
    </location>
</feature>
<keyword evidence="2" id="KW-0328">Glycosyltransferase</keyword>
<sequence length="627" mass="73079">MSRLGELLVKEKLLTPEQLEHALNYQKNTGSPLGQIVISLGYVKRIDLYRLLAEQMNVDYAGEFLSTFIKKMDKQIAMQFHPDDLNRLLFFPLYFQGDELIVLAANLHDDNVDQLITKVIDKKNFTINKKLVSELDITWMVEWTFKDKILEESVTGLFYRNPEESAVRVFTPSQLMFISLACTLFVLWLYVDWKSCLIFLFALVNLFFLTNVLFKFVLSTVGARYEWEEVVSEDEVQQLDDKTLPIYTILLPVFKEPAVIPKLIDGLRKIDYPQEKLDILLLLEEEDYETLEAAKKAQPPANFRFITIPNSLPKTKPKACNYGLAFARGKYLTIYDAEDIPEPDQLKKAIVAFRKFPKEFVCFQAALNYFNRDENFLTRMFTLEYSYWFDYMLTGLSKLSLPIPLGGTSNHFDTEKLRELGGWDPFNVTEDADLGIRAYGRGYKVGVLNSTTYEEANKSVKNWIRQRSRWQKGYAQTFLVHNRNVVKFLKMVGWKGFFTLQVFIGGSVFNALVAPFMWLIFLFWIVSKTTFFDSFFSNWTLYIGLFNLLVGNFLGIYLNMLSVFKRKYYDLTIYALANPIYWILLSIATWKGVYQLFTNPFYWEKTDHGLTNKHVIEISSKEKEVSV</sequence>
<evidence type="ECO:0000256" key="5">
    <source>
        <dbReference type="ARBA" id="ARBA00022989"/>
    </source>
</evidence>
<dbReference type="InterPro" id="IPR050321">
    <property type="entry name" value="Glycosyltr_2/OpgH_subfam"/>
</dbReference>
<feature type="transmembrane region" description="Helical" evidence="7">
    <location>
        <begin position="197"/>
        <end position="218"/>
    </location>
</feature>
<feature type="transmembrane region" description="Helical" evidence="7">
    <location>
        <begin position="539"/>
        <end position="559"/>
    </location>
</feature>
<evidence type="ECO:0000256" key="6">
    <source>
        <dbReference type="ARBA" id="ARBA00023136"/>
    </source>
</evidence>
<evidence type="ECO:0000256" key="2">
    <source>
        <dbReference type="ARBA" id="ARBA00022676"/>
    </source>
</evidence>
<keyword evidence="5 7" id="KW-1133">Transmembrane helix</keyword>
<proteinExistence type="predicted"/>
<dbReference type="SUPFAM" id="SSF53448">
    <property type="entry name" value="Nucleotide-diphospho-sugar transferases"/>
    <property type="match status" value="1"/>
</dbReference>
<keyword evidence="3" id="KW-0808">Transferase</keyword>
<organism evidence="9 10">
    <name type="scientific">Anoxybacillus pushchinoensis</name>
    <dbReference type="NCBI Taxonomy" id="150248"/>
    <lineage>
        <taxon>Bacteria</taxon>
        <taxon>Bacillati</taxon>
        <taxon>Bacillota</taxon>
        <taxon>Bacilli</taxon>
        <taxon>Bacillales</taxon>
        <taxon>Anoxybacillaceae</taxon>
        <taxon>Anoxybacillus</taxon>
    </lineage>
</organism>
<evidence type="ECO:0000313" key="9">
    <source>
        <dbReference type="EMBL" id="SFA52089.1"/>
    </source>
</evidence>
<feature type="transmembrane region" description="Helical" evidence="7">
    <location>
        <begin position="497"/>
        <end position="527"/>
    </location>
</feature>
<reference evidence="10" key="1">
    <citation type="submission" date="2016-10" db="EMBL/GenBank/DDBJ databases">
        <authorList>
            <person name="Varghese N."/>
            <person name="Submissions S."/>
        </authorList>
    </citation>
    <scope>NUCLEOTIDE SEQUENCE [LARGE SCALE GENOMIC DNA]</scope>
    <source>
        <strain evidence="10">K1</strain>
    </source>
</reference>